<dbReference type="RefSeq" id="WP_092554535.1">
    <property type="nucleotide sequence ID" value="NZ_FNPZ01000002.1"/>
</dbReference>
<organism evidence="3 4">
    <name type="scientific">Herbiconiux ginsengi</name>
    <dbReference type="NCBI Taxonomy" id="381665"/>
    <lineage>
        <taxon>Bacteria</taxon>
        <taxon>Bacillati</taxon>
        <taxon>Actinomycetota</taxon>
        <taxon>Actinomycetes</taxon>
        <taxon>Micrococcales</taxon>
        <taxon>Microbacteriaceae</taxon>
        <taxon>Herbiconiux</taxon>
    </lineage>
</organism>
<dbReference type="AlphaFoldDB" id="A0A1H3QS68"/>
<keyword evidence="2" id="KW-1133">Transmembrane helix</keyword>
<reference evidence="3 4" key="1">
    <citation type="submission" date="2016-10" db="EMBL/GenBank/DDBJ databases">
        <authorList>
            <person name="de Groot N.N."/>
        </authorList>
    </citation>
    <scope>NUCLEOTIDE SEQUENCE [LARGE SCALE GENOMIC DNA]</scope>
    <source>
        <strain evidence="3 4">CGMCC 4.3491</strain>
    </source>
</reference>
<gene>
    <name evidence="3" type="ORF">SAMN05216554_2722</name>
</gene>
<keyword evidence="2" id="KW-0812">Transmembrane</keyword>
<evidence type="ECO:0000313" key="3">
    <source>
        <dbReference type="EMBL" id="SDZ16442.1"/>
    </source>
</evidence>
<feature type="region of interest" description="Disordered" evidence="1">
    <location>
        <begin position="75"/>
        <end position="99"/>
    </location>
</feature>
<proteinExistence type="predicted"/>
<feature type="region of interest" description="Disordered" evidence="1">
    <location>
        <begin position="509"/>
        <end position="528"/>
    </location>
</feature>
<dbReference type="EMBL" id="FNPZ01000002">
    <property type="protein sequence ID" value="SDZ16442.1"/>
    <property type="molecule type" value="Genomic_DNA"/>
</dbReference>
<name>A0A1H3QS68_9MICO</name>
<keyword evidence="2" id="KW-0472">Membrane</keyword>
<accession>A0A1H3QS68</accession>
<evidence type="ECO:0000256" key="1">
    <source>
        <dbReference type="SAM" id="MobiDB-lite"/>
    </source>
</evidence>
<dbReference type="Proteomes" id="UP000198891">
    <property type="component" value="Unassembled WGS sequence"/>
</dbReference>
<feature type="compositionally biased region" description="Low complexity" evidence="1">
    <location>
        <begin position="75"/>
        <end position="98"/>
    </location>
</feature>
<evidence type="ECO:0000256" key="2">
    <source>
        <dbReference type="SAM" id="Phobius"/>
    </source>
</evidence>
<dbReference type="OrthoDB" id="5114406at2"/>
<feature type="transmembrane region" description="Helical" evidence="2">
    <location>
        <begin position="37"/>
        <end position="65"/>
    </location>
</feature>
<sequence>MNDRPRFDEQRSAAIRSALLDVVEQSPRRDRRRQVRIAVAAVLAALGLGLGGTAVAFAVTGVSLFGDGGVTAAPPTTSAPATAPSTPPATDAAPAPAAHPLVVTGDPIAPHDILTQPAVTPAWSVQLPGAGDMCEHPTVIDVADGYALVEVGPTQPPEDSHYDCDLDASRFSLTLVDTSTGAQVWSRDWSWDFTYGDHTAASLLGTSGRVLVWDALGGPGPKEVLDLATGTTVASIDVPEHLALTTLYPVPGDSGDVAVLAQGRDAQGQPTTSWSVMRADPADLANPRWSVPFEAEQAGMAQITNTSSILQVTHWVNGQSSALDVYDVDSGALMVGATTDRSYSYYDGFTIRASDQIDYKKARTIAGIDDAGNEVWSRSLDSGYSVAPILQIARQPGSSPQLVSEVLLIGPGTQLELVDGVTGESRWIADGAACGAGPGIDGTAVSTYGFGLTADGVVMRSSDKGAVCGFDHGTGAVVDVSQRPSTDFGVSGELAQYRLDGAFGTGGLYSEKGQDAPPSPMPQSGTGTAYDATTGAALWSVPAFYDERWVLAGGYLVGFSQGRVFGIG</sequence>
<protein>
    <recommendedName>
        <fullName evidence="5">PQQ-like domain-containing protein</fullName>
    </recommendedName>
</protein>
<evidence type="ECO:0008006" key="5">
    <source>
        <dbReference type="Google" id="ProtNLM"/>
    </source>
</evidence>
<keyword evidence="4" id="KW-1185">Reference proteome</keyword>
<evidence type="ECO:0000313" key="4">
    <source>
        <dbReference type="Proteomes" id="UP000198891"/>
    </source>
</evidence>
<dbReference type="STRING" id="381665.SAMN05216554_2722"/>